<keyword evidence="1" id="KW-0175">Coiled coil</keyword>
<feature type="compositionally biased region" description="Acidic residues" evidence="2">
    <location>
        <begin position="440"/>
        <end position="457"/>
    </location>
</feature>
<sequence length="457" mass="51197">MPPIDLIMISDDEEPDPRQTLYQDLASLDKEISKASTVVKKLDSEVSSFVALLRAAQDRLHKAQQRREKLIDDKQKLLDRKLRFLESHPTMDVKREVGIKLDVIEDVSPAIKTSPEASSSYITYATPAPAPAPTTTTTTLSLDHDAPGPDLKPNPKPNPGNRSPSRTARSHVSPQVSEYIRPIKSSIRGRGHGSKRSYGGNLSGIRRGASISSRTPSEQQPQKARGKRRTIYSPYWEASDSDSGINLGRANIALESRASSPQDIPASPKMHSRIEISSIIGGKTQGTWCNINKATSTVYNAGPYMALDRSLNHLLPKYPGMDGGVYYGKYQIASIREVALDEWTAFSNADQNRWAEHMLEHQWGKMILQKKKLLTEEQCIKSNWTKVLGFFNRGDDRPKLRLKLLKLHFISYDRDLYESLCSAQALKSSSAEKRKWPSPDYDEEMVEGEDDDDDFLG</sequence>
<feature type="compositionally biased region" description="Polar residues" evidence="2">
    <location>
        <begin position="160"/>
        <end position="176"/>
    </location>
</feature>
<feature type="compositionally biased region" description="Low complexity" evidence="2">
    <location>
        <begin position="203"/>
        <end position="214"/>
    </location>
</feature>
<gene>
    <name evidence="4" type="ORF">Q9L58_004111</name>
</gene>
<protein>
    <recommendedName>
        <fullName evidence="3">DUF6697 domain-containing protein</fullName>
    </recommendedName>
</protein>
<proteinExistence type="predicted"/>
<dbReference type="Proteomes" id="UP001447188">
    <property type="component" value="Unassembled WGS sequence"/>
</dbReference>
<feature type="coiled-coil region" evidence="1">
    <location>
        <begin position="25"/>
        <end position="80"/>
    </location>
</feature>
<accession>A0ABR3GLU0</accession>
<comment type="caution">
    <text evidence="4">The sequence shown here is derived from an EMBL/GenBank/DDBJ whole genome shotgun (WGS) entry which is preliminary data.</text>
</comment>
<evidence type="ECO:0000256" key="2">
    <source>
        <dbReference type="SAM" id="MobiDB-lite"/>
    </source>
</evidence>
<reference evidence="4 5" key="1">
    <citation type="submission" date="2024-02" db="EMBL/GenBank/DDBJ databases">
        <title>Discinaceae phylogenomics.</title>
        <authorList>
            <person name="Dirks A.C."/>
            <person name="James T.Y."/>
        </authorList>
    </citation>
    <scope>NUCLEOTIDE SEQUENCE [LARGE SCALE GENOMIC DNA]</scope>
    <source>
        <strain evidence="4 5">ACD0624</strain>
    </source>
</reference>
<dbReference type="InterPro" id="IPR046520">
    <property type="entry name" value="DUF6697"/>
</dbReference>
<evidence type="ECO:0000259" key="3">
    <source>
        <dbReference type="Pfam" id="PF20411"/>
    </source>
</evidence>
<name>A0ABR3GLU0_9PEZI</name>
<feature type="region of interest" description="Disordered" evidence="2">
    <location>
        <begin position="427"/>
        <end position="457"/>
    </location>
</feature>
<evidence type="ECO:0000313" key="5">
    <source>
        <dbReference type="Proteomes" id="UP001447188"/>
    </source>
</evidence>
<evidence type="ECO:0000256" key="1">
    <source>
        <dbReference type="SAM" id="Coils"/>
    </source>
</evidence>
<dbReference type="Pfam" id="PF20411">
    <property type="entry name" value="DUF6697"/>
    <property type="match status" value="1"/>
</dbReference>
<keyword evidence="5" id="KW-1185">Reference proteome</keyword>
<dbReference type="EMBL" id="JBBBZM010000042">
    <property type="protein sequence ID" value="KAL0636889.1"/>
    <property type="molecule type" value="Genomic_DNA"/>
</dbReference>
<feature type="domain" description="DUF6697" evidence="3">
    <location>
        <begin position="325"/>
        <end position="422"/>
    </location>
</feature>
<organism evidence="4 5">
    <name type="scientific">Discina gigas</name>
    <dbReference type="NCBI Taxonomy" id="1032678"/>
    <lineage>
        <taxon>Eukaryota</taxon>
        <taxon>Fungi</taxon>
        <taxon>Dikarya</taxon>
        <taxon>Ascomycota</taxon>
        <taxon>Pezizomycotina</taxon>
        <taxon>Pezizomycetes</taxon>
        <taxon>Pezizales</taxon>
        <taxon>Discinaceae</taxon>
        <taxon>Discina</taxon>
    </lineage>
</organism>
<evidence type="ECO:0000313" key="4">
    <source>
        <dbReference type="EMBL" id="KAL0636889.1"/>
    </source>
</evidence>
<feature type="region of interest" description="Disordered" evidence="2">
    <location>
        <begin position="115"/>
        <end position="229"/>
    </location>
</feature>